<name>A0A433XBM0_9HYPH</name>
<organism evidence="8 9">
    <name type="scientific">Arsenicitalea aurantiaca</name>
    <dbReference type="NCBI Taxonomy" id="1783274"/>
    <lineage>
        <taxon>Bacteria</taxon>
        <taxon>Pseudomonadati</taxon>
        <taxon>Pseudomonadota</taxon>
        <taxon>Alphaproteobacteria</taxon>
        <taxon>Hyphomicrobiales</taxon>
        <taxon>Devosiaceae</taxon>
        <taxon>Arsenicitalea</taxon>
    </lineage>
</organism>
<gene>
    <name evidence="8" type="ORF">EMQ25_09990</name>
</gene>
<accession>A0A433XBM0</accession>
<sequence length="278" mass="29617">MLSAALVTGLLGTAAQAADFGVYPAPVEPVYVPQSYDWTGFYVGINGGYGGGVMEHPYLVYGEDEPTPALAPLSVGTIPDAPPGTIGIIGGSADVTSGGFVGGAQIGYNHQWDQFVLGIEADIQGSTIDGRVSADAEFLEDFLLPEGSALSFDAGSRLDWFATLRPRLGYAHDRFMVYVTGGLAWGQVTSSINGEFSIGEDDSESEPFSVSETTQRIGWTVGGGIEYALLDNVTFKTEYLYTNLGQEELFNLELGEFGLVMDSAVSFHTVRAGLNFRF</sequence>
<dbReference type="InterPro" id="IPR051692">
    <property type="entry name" value="OMP-like"/>
</dbReference>
<feature type="chain" id="PRO_5019484649" evidence="6">
    <location>
        <begin position="18"/>
        <end position="278"/>
    </location>
</feature>
<dbReference type="Proteomes" id="UP000281547">
    <property type="component" value="Unassembled WGS sequence"/>
</dbReference>
<dbReference type="OrthoDB" id="9815357at2"/>
<dbReference type="AlphaFoldDB" id="A0A433XBM0"/>
<comment type="subcellular location">
    <subcellularLocation>
        <location evidence="1">Cell outer membrane</location>
    </subcellularLocation>
</comment>
<dbReference type="Gene3D" id="2.40.160.20">
    <property type="match status" value="1"/>
</dbReference>
<keyword evidence="3" id="KW-0472">Membrane</keyword>
<comment type="caution">
    <text evidence="8">The sequence shown here is derived from an EMBL/GenBank/DDBJ whole genome shotgun (WGS) entry which is preliminary data.</text>
</comment>
<evidence type="ECO:0000259" key="7">
    <source>
        <dbReference type="Pfam" id="PF13505"/>
    </source>
</evidence>
<dbReference type="InterPro" id="IPR011250">
    <property type="entry name" value="OMP/PagP_B-barrel"/>
</dbReference>
<keyword evidence="9" id="KW-1185">Reference proteome</keyword>
<feature type="domain" description="Outer membrane protein beta-barrel" evidence="7">
    <location>
        <begin position="6"/>
        <end position="278"/>
    </location>
</feature>
<proteinExistence type="inferred from homology"/>
<feature type="signal peptide" evidence="6">
    <location>
        <begin position="1"/>
        <end position="17"/>
    </location>
</feature>
<dbReference type="GO" id="GO:0009279">
    <property type="term" value="C:cell outer membrane"/>
    <property type="evidence" value="ECO:0007669"/>
    <property type="project" value="UniProtKB-SubCell"/>
</dbReference>
<dbReference type="PANTHER" id="PTHR34001:SF3">
    <property type="entry name" value="BLL7405 PROTEIN"/>
    <property type="match status" value="1"/>
</dbReference>
<evidence type="ECO:0000313" key="8">
    <source>
        <dbReference type="EMBL" id="RUT31452.1"/>
    </source>
</evidence>
<dbReference type="PANTHER" id="PTHR34001">
    <property type="entry name" value="BLL7405 PROTEIN"/>
    <property type="match status" value="1"/>
</dbReference>
<evidence type="ECO:0000256" key="1">
    <source>
        <dbReference type="ARBA" id="ARBA00004442"/>
    </source>
</evidence>
<dbReference type="SUPFAM" id="SSF56925">
    <property type="entry name" value="OMPA-like"/>
    <property type="match status" value="1"/>
</dbReference>
<dbReference type="EMBL" id="RZNJ01000003">
    <property type="protein sequence ID" value="RUT31452.1"/>
    <property type="molecule type" value="Genomic_DNA"/>
</dbReference>
<dbReference type="InterPro" id="IPR027385">
    <property type="entry name" value="Beta-barrel_OMP"/>
</dbReference>
<reference evidence="8 9" key="1">
    <citation type="journal article" date="2016" name="Int. J. Syst. Evol. Microbiol.">
        <title>Arsenicitalea aurantiaca gen. nov., sp. nov., a new member of the family Hyphomicrobiaceae, isolated from high-arsenic sediment.</title>
        <authorList>
            <person name="Mu Y."/>
            <person name="Zhou L."/>
            <person name="Zeng X.C."/>
            <person name="Liu L."/>
            <person name="Pan Y."/>
            <person name="Chen X."/>
            <person name="Wang J."/>
            <person name="Li S."/>
            <person name="Li W.J."/>
            <person name="Wang Y."/>
        </authorList>
    </citation>
    <scope>NUCLEOTIDE SEQUENCE [LARGE SCALE GENOMIC DNA]</scope>
    <source>
        <strain evidence="8 9">42-50</strain>
    </source>
</reference>
<evidence type="ECO:0000256" key="5">
    <source>
        <dbReference type="ARBA" id="ARBA00038306"/>
    </source>
</evidence>
<dbReference type="Pfam" id="PF13505">
    <property type="entry name" value="OMP_b-brl"/>
    <property type="match status" value="1"/>
</dbReference>
<keyword evidence="4" id="KW-0998">Cell outer membrane</keyword>
<evidence type="ECO:0000256" key="6">
    <source>
        <dbReference type="SAM" id="SignalP"/>
    </source>
</evidence>
<evidence type="ECO:0000256" key="2">
    <source>
        <dbReference type="ARBA" id="ARBA00022729"/>
    </source>
</evidence>
<comment type="similarity">
    <text evidence="5">Belongs to the Omp25/RopB family.</text>
</comment>
<evidence type="ECO:0000256" key="4">
    <source>
        <dbReference type="ARBA" id="ARBA00023237"/>
    </source>
</evidence>
<evidence type="ECO:0000256" key="3">
    <source>
        <dbReference type="ARBA" id="ARBA00023136"/>
    </source>
</evidence>
<protein>
    <submittedName>
        <fullName evidence="8">Porin family protein</fullName>
    </submittedName>
</protein>
<keyword evidence="2 6" id="KW-0732">Signal</keyword>
<evidence type="ECO:0000313" key="9">
    <source>
        <dbReference type="Proteomes" id="UP000281547"/>
    </source>
</evidence>